<gene>
    <name evidence="1" type="ORF">UFOPK1835_01837</name>
</gene>
<evidence type="ECO:0000313" key="1">
    <source>
        <dbReference type="EMBL" id="CAB4621751.1"/>
    </source>
</evidence>
<accession>A0A6J6I5N1</accession>
<dbReference type="EMBL" id="CAEZUP010000107">
    <property type="protein sequence ID" value="CAB4621751.1"/>
    <property type="molecule type" value="Genomic_DNA"/>
</dbReference>
<name>A0A6J6I5N1_9ZZZZ</name>
<organism evidence="1">
    <name type="scientific">freshwater metagenome</name>
    <dbReference type="NCBI Taxonomy" id="449393"/>
    <lineage>
        <taxon>unclassified sequences</taxon>
        <taxon>metagenomes</taxon>
        <taxon>ecological metagenomes</taxon>
    </lineage>
</organism>
<dbReference type="AlphaFoldDB" id="A0A6J6I5N1"/>
<proteinExistence type="predicted"/>
<dbReference type="PROSITE" id="PS51257">
    <property type="entry name" value="PROKAR_LIPOPROTEIN"/>
    <property type="match status" value="1"/>
</dbReference>
<protein>
    <submittedName>
        <fullName evidence="1">Unannotated protein</fullName>
    </submittedName>
</protein>
<sequence>MTRLPPANASMVSACIAVAAGVRAAICTTPVASLMRVVSAARYASGDRASDP</sequence>
<reference evidence="1" key="1">
    <citation type="submission" date="2020-05" db="EMBL/GenBank/DDBJ databases">
        <authorList>
            <person name="Chiriac C."/>
            <person name="Salcher M."/>
            <person name="Ghai R."/>
            <person name="Kavagutti S V."/>
        </authorList>
    </citation>
    <scope>NUCLEOTIDE SEQUENCE</scope>
</reference>